<feature type="transmembrane region" description="Helical" evidence="2">
    <location>
        <begin position="164"/>
        <end position="184"/>
    </location>
</feature>
<feature type="compositionally biased region" description="Basic and acidic residues" evidence="1">
    <location>
        <begin position="607"/>
        <end position="634"/>
    </location>
</feature>
<evidence type="ECO:0000313" key="3">
    <source>
        <dbReference type="EMBL" id="EEC51957.1"/>
    </source>
</evidence>
<dbReference type="HOGENOM" id="CLU_503887_0_0_1"/>
<dbReference type="InParanoid" id="B7FQZ8"/>
<sequence>MVRIRRTPVVPSGEDSATANTNSSNTTTSTGRTHSNPLEYLDEHEQDALIGRMEADVDRQRTFVLQCFRGVGATAAVTSLVWCLWTEYRLGSHELTLASARTIRCTRWGHTALALVQNGWVSVQWSASGYTPWRVVLLILFVWSTAGSLWVRRSVRDDGMASDVWFHQCLGGGTLVVAAVAVFLHADDQRTRRDVQALRAARYRYKIWGVVPSTQWRSEWNRIDERDCGNIPNSPFSSRVSVLPAATNFLRPLRCAFVGIVEILQPTRFQPGIYGARSPKPTDVGFVEAVELLHTKERLLVVVPTFPSLFLPYKLLRAPPVDGLRTTDGKRFALSLSVELPYHTVFLFVATTTDRLVVPANLDRPSYFFRIAVPPISPSPSHDRRSVIVVVVVVDNVVTLAAEDTTPPPVQDDDDDVEGGVGVVTDADDVAAAAAAAAAADTDPTSALIAKAAAAAVEAAAVDVDVTAAANAAALAVHEAADRASQDAAQAAAKKNEQRRKRYREKNVDDETKNHPGNTDLHNHAANVSPHEHSTDEPAHKKGAHTHEDQLASRRLKDRQRYANMTPEQRQVYNSKRREQYHRQSEISRQKRRERERNRYHSLTNDSAKDRNERRAKLERERYQRLAPDELEAKNRKRRERAAQARQKKEAEKVGDDATEGEASAAALAKNEEADAVAAAEEVAKEVVEAAAATEVIVKESV</sequence>
<dbReference type="PaxDb" id="2850-Phatr43207"/>
<proteinExistence type="predicted"/>
<feature type="compositionally biased region" description="Basic and acidic residues" evidence="1">
    <location>
        <begin position="641"/>
        <end position="656"/>
    </location>
</feature>
<dbReference type="GeneID" id="7196573"/>
<keyword evidence="2" id="KW-0812">Transmembrane</keyword>
<feature type="compositionally biased region" description="Low complexity" evidence="1">
    <location>
        <begin position="16"/>
        <end position="30"/>
    </location>
</feature>
<dbReference type="RefSeq" id="XP_002177494.1">
    <property type="nucleotide sequence ID" value="XM_002177458.1"/>
</dbReference>
<feature type="region of interest" description="Disordered" evidence="1">
    <location>
        <begin position="486"/>
        <end position="667"/>
    </location>
</feature>
<protein>
    <submittedName>
        <fullName evidence="3">Uncharacterized protein</fullName>
    </submittedName>
</protein>
<feature type="transmembrane region" description="Helical" evidence="2">
    <location>
        <begin position="135"/>
        <end position="152"/>
    </location>
</feature>
<feature type="compositionally biased region" description="Basic and acidic residues" evidence="1">
    <location>
        <begin position="505"/>
        <end position="514"/>
    </location>
</feature>
<gene>
    <name evidence="3" type="ORF">PHATRDRAFT_43207</name>
</gene>
<evidence type="ECO:0000256" key="1">
    <source>
        <dbReference type="SAM" id="MobiDB-lite"/>
    </source>
</evidence>
<reference evidence="4" key="2">
    <citation type="submission" date="2008-08" db="EMBL/GenBank/DDBJ databases">
        <authorList>
            <consortium name="Diatom Consortium"/>
            <person name="Grigoriev I."/>
            <person name="Grimwood J."/>
            <person name="Kuo A."/>
            <person name="Otillar R.P."/>
            <person name="Salamov A."/>
            <person name="Detter J.C."/>
            <person name="Lindquist E."/>
            <person name="Shapiro H."/>
            <person name="Lucas S."/>
            <person name="Glavina del Rio T."/>
            <person name="Pitluck S."/>
            <person name="Rokhsar D."/>
            <person name="Bowler C."/>
        </authorList>
    </citation>
    <scope>GENOME REANNOTATION</scope>
    <source>
        <strain evidence="4">CCAP 1055/1</strain>
    </source>
</reference>
<dbReference type="AlphaFoldDB" id="B7FQZ8"/>
<keyword evidence="4" id="KW-1185">Reference proteome</keyword>
<dbReference type="Proteomes" id="UP000000759">
    <property type="component" value="Chromosome 1"/>
</dbReference>
<organism evidence="3 4">
    <name type="scientific">Phaeodactylum tricornutum (strain CCAP 1055/1)</name>
    <dbReference type="NCBI Taxonomy" id="556484"/>
    <lineage>
        <taxon>Eukaryota</taxon>
        <taxon>Sar</taxon>
        <taxon>Stramenopiles</taxon>
        <taxon>Ochrophyta</taxon>
        <taxon>Bacillariophyta</taxon>
        <taxon>Bacillariophyceae</taxon>
        <taxon>Bacillariophycidae</taxon>
        <taxon>Naviculales</taxon>
        <taxon>Phaeodactylaceae</taxon>
        <taxon>Phaeodactylum</taxon>
    </lineage>
</organism>
<name>B7FQZ8_PHATC</name>
<evidence type="ECO:0000313" key="4">
    <source>
        <dbReference type="Proteomes" id="UP000000759"/>
    </source>
</evidence>
<dbReference type="OrthoDB" id="48958at2759"/>
<accession>B7FQZ8</accession>
<dbReference type="eggNOG" id="ENOG502SRIM">
    <property type="taxonomic scope" value="Eukaryota"/>
</dbReference>
<feature type="compositionally biased region" description="Basic and acidic residues" evidence="1">
    <location>
        <begin position="530"/>
        <end position="552"/>
    </location>
</feature>
<feature type="region of interest" description="Disordered" evidence="1">
    <location>
        <begin position="1"/>
        <end position="38"/>
    </location>
</feature>
<feature type="compositionally biased region" description="Basic and acidic residues" evidence="1">
    <location>
        <begin position="576"/>
        <end position="599"/>
    </location>
</feature>
<keyword evidence="2" id="KW-0472">Membrane</keyword>
<keyword evidence="2" id="KW-1133">Transmembrane helix</keyword>
<dbReference type="KEGG" id="pti:PHATRDRAFT_43207"/>
<dbReference type="EMBL" id="CM000605">
    <property type="protein sequence ID" value="EEC51957.1"/>
    <property type="molecule type" value="Genomic_DNA"/>
</dbReference>
<evidence type="ECO:0000256" key="2">
    <source>
        <dbReference type="SAM" id="Phobius"/>
    </source>
</evidence>
<reference evidence="3 4" key="1">
    <citation type="journal article" date="2008" name="Nature">
        <title>The Phaeodactylum genome reveals the evolutionary history of diatom genomes.</title>
        <authorList>
            <person name="Bowler C."/>
            <person name="Allen A.E."/>
            <person name="Badger J.H."/>
            <person name="Grimwood J."/>
            <person name="Jabbari K."/>
            <person name="Kuo A."/>
            <person name="Maheswari U."/>
            <person name="Martens C."/>
            <person name="Maumus F."/>
            <person name="Otillar R.P."/>
            <person name="Rayko E."/>
            <person name="Salamov A."/>
            <person name="Vandepoele K."/>
            <person name="Beszteri B."/>
            <person name="Gruber A."/>
            <person name="Heijde M."/>
            <person name="Katinka M."/>
            <person name="Mock T."/>
            <person name="Valentin K."/>
            <person name="Verret F."/>
            <person name="Berges J.A."/>
            <person name="Brownlee C."/>
            <person name="Cadoret J.P."/>
            <person name="Chiovitti A."/>
            <person name="Choi C.J."/>
            <person name="Coesel S."/>
            <person name="De Martino A."/>
            <person name="Detter J.C."/>
            <person name="Durkin C."/>
            <person name="Falciatore A."/>
            <person name="Fournet J."/>
            <person name="Haruta M."/>
            <person name="Huysman M.J."/>
            <person name="Jenkins B.D."/>
            <person name="Jiroutova K."/>
            <person name="Jorgensen R.E."/>
            <person name="Joubert Y."/>
            <person name="Kaplan A."/>
            <person name="Kroger N."/>
            <person name="Kroth P.G."/>
            <person name="La Roche J."/>
            <person name="Lindquist E."/>
            <person name="Lommer M."/>
            <person name="Martin-Jezequel V."/>
            <person name="Lopez P.J."/>
            <person name="Lucas S."/>
            <person name="Mangogna M."/>
            <person name="McGinnis K."/>
            <person name="Medlin L.K."/>
            <person name="Montsant A."/>
            <person name="Oudot-Le Secq M.P."/>
            <person name="Napoli C."/>
            <person name="Obornik M."/>
            <person name="Parker M.S."/>
            <person name="Petit J.L."/>
            <person name="Porcel B.M."/>
            <person name="Poulsen N."/>
            <person name="Robison M."/>
            <person name="Rychlewski L."/>
            <person name="Rynearson T.A."/>
            <person name="Schmutz J."/>
            <person name="Shapiro H."/>
            <person name="Siaut M."/>
            <person name="Stanley M."/>
            <person name="Sussman M.R."/>
            <person name="Taylor A.R."/>
            <person name="Vardi A."/>
            <person name="von Dassow P."/>
            <person name="Vyverman W."/>
            <person name="Willis A."/>
            <person name="Wyrwicz L.S."/>
            <person name="Rokhsar D.S."/>
            <person name="Weissenbach J."/>
            <person name="Armbrust E.V."/>
            <person name="Green B.R."/>
            <person name="Van de Peer Y."/>
            <person name="Grigoriev I.V."/>
        </authorList>
    </citation>
    <scope>NUCLEOTIDE SEQUENCE [LARGE SCALE GENOMIC DNA]</scope>
    <source>
        <strain evidence="3 4">CCAP 1055/1</strain>
    </source>
</reference>